<dbReference type="Gene3D" id="3.40.50.200">
    <property type="entry name" value="Peptidase S8/S53 domain"/>
    <property type="match status" value="1"/>
</dbReference>
<reference evidence="7" key="1">
    <citation type="submission" date="2008-02" db="EMBL/GenBank/DDBJ databases">
        <title>Complete sequence of Psuedomonas putida W619.</title>
        <authorList>
            <consortium name="US DOE Joint Genome Institute"/>
            <person name="Copeland A."/>
            <person name="Lucas S."/>
            <person name="Lapidus A."/>
            <person name="Barry K."/>
            <person name="Detter J.C."/>
            <person name="Glavina del Rio T."/>
            <person name="Dalin E."/>
            <person name="Tice H."/>
            <person name="Pitluck S."/>
            <person name="Chain P."/>
            <person name="Malfatti S."/>
            <person name="Shin M."/>
            <person name="Vergez L."/>
            <person name="Schmutz J."/>
            <person name="Larimer F."/>
            <person name="Land M."/>
            <person name="Hauser L."/>
            <person name="Kyrpides N."/>
            <person name="Kim E."/>
            <person name="Taghavi S."/>
            <person name="Vangronsveld D."/>
            <person name="van der Lelie D."/>
            <person name="Richardson P."/>
        </authorList>
    </citation>
    <scope>NUCLEOTIDE SEQUENCE</scope>
    <source>
        <strain evidence="7">W619</strain>
    </source>
</reference>
<feature type="signal peptide" evidence="5">
    <location>
        <begin position="1"/>
        <end position="25"/>
    </location>
</feature>
<dbReference type="GO" id="GO:0004252">
    <property type="term" value="F:serine-type endopeptidase activity"/>
    <property type="evidence" value="ECO:0007669"/>
    <property type="project" value="InterPro"/>
</dbReference>
<evidence type="ECO:0000256" key="2">
    <source>
        <dbReference type="ARBA" id="ARBA00022801"/>
    </source>
</evidence>
<dbReference type="eggNOG" id="COG1404">
    <property type="taxonomic scope" value="Bacteria"/>
</dbReference>
<gene>
    <name evidence="7" type="ordered locus">PputW619_1876</name>
</gene>
<organism evidence="7">
    <name type="scientific">Pseudomonas putida (strain W619)</name>
    <dbReference type="NCBI Taxonomy" id="390235"/>
    <lineage>
        <taxon>Bacteria</taxon>
        <taxon>Pseudomonadati</taxon>
        <taxon>Pseudomonadota</taxon>
        <taxon>Gammaproteobacteria</taxon>
        <taxon>Pseudomonadales</taxon>
        <taxon>Pseudomonadaceae</taxon>
        <taxon>Pseudomonas</taxon>
    </lineage>
</organism>
<dbReference type="HOGENOM" id="CLU_460688_0_0_6"/>
<dbReference type="SUPFAM" id="SSF52743">
    <property type="entry name" value="Subtilisin-like"/>
    <property type="match status" value="1"/>
</dbReference>
<sequence precursor="true">MGTFKKRLFALLVIPWFMAAEPASALHIESLAPCESWSGGEPQTWCMQVSGMKGHPVRVVFNGSVLPTSAVSRQGATLRFNLAQGQKVSGPVWVSQGRRSSNAVWLTLRPSRVQSVSREHQVRLSDRVVTALDLVSLIFHEGVDGAAQAQRMARQYGVEIVGAIAPLNVFQVRLPVSDLAARDALVAALKTDPVIVGVVVEDDNPEVPRDPDRVVEPADEDGWVANRFFPAVDLYRQYVASASSNPNPGAVVIGVVEKAVNFDTPDFVSYLRPCSMEQTCLYARHSPQARHGTLVTGLLAAGRQPVDHLGFLSQLGDAGGRFKIIVDRGSLAGVTGRVAASVNMVEDGAHVLNWSWGIHRMGTTNLRGERVETNVRSDLAFKGYEQLLTRFFRWLERNHPNVVVVNSSGNSFSTTDEHLPAGLQSQQLLVVGAHQRTRQDANIREPRFVTMRDSSNIGQRVDITAAACPQRPTSRSRTEGRGACGTSYAAALVTGTVAAMLAVDPALEPRQIRALLRRSALPLAARDEAQRRGIDLTSALTPAEHALAAGSEAEVYARLNMEGALALVIKDRGGAAVVEKHAAKPSVL</sequence>
<comment type="caution">
    <text evidence="4">Lacks conserved residue(s) required for the propagation of feature annotation.</text>
</comment>
<feature type="domain" description="Peptidase S8/S53" evidence="6">
    <location>
        <begin position="251"/>
        <end position="526"/>
    </location>
</feature>
<keyword evidence="1" id="KW-0645">Protease</keyword>
<dbReference type="KEGG" id="ppw:PputW619_1876"/>
<dbReference type="STRING" id="390235.PputW619_1876"/>
<feature type="chain" id="PRO_5002763393" description="Peptidase S8/S53 domain-containing protein" evidence="5">
    <location>
        <begin position="26"/>
        <end position="588"/>
    </location>
</feature>
<dbReference type="PANTHER" id="PTHR42884:SF14">
    <property type="entry name" value="NEUROENDOCRINE CONVERTASE 1"/>
    <property type="match status" value="1"/>
</dbReference>
<evidence type="ECO:0000313" key="7">
    <source>
        <dbReference type="EMBL" id="ACA72379.1"/>
    </source>
</evidence>
<protein>
    <recommendedName>
        <fullName evidence="6">Peptidase S8/S53 domain-containing protein</fullName>
    </recommendedName>
</protein>
<dbReference type="InterPro" id="IPR036852">
    <property type="entry name" value="Peptidase_S8/S53_dom_sf"/>
</dbReference>
<dbReference type="CDD" id="cd00306">
    <property type="entry name" value="Peptidases_S8_S53"/>
    <property type="match status" value="1"/>
</dbReference>
<evidence type="ECO:0000256" key="4">
    <source>
        <dbReference type="PROSITE-ProRule" id="PRU01240"/>
    </source>
</evidence>
<keyword evidence="5" id="KW-0732">Signal</keyword>
<keyword evidence="3" id="KW-0720">Serine protease</keyword>
<dbReference type="GO" id="GO:0016485">
    <property type="term" value="P:protein processing"/>
    <property type="evidence" value="ECO:0007669"/>
    <property type="project" value="TreeGrafter"/>
</dbReference>
<dbReference type="GO" id="GO:0016020">
    <property type="term" value="C:membrane"/>
    <property type="evidence" value="ECO:0007669"/>
    <property type="project" value="TreeGrafter"/>
</dbReference>
<comment type="similarity">
    <text evidence="4">Belongs to the peptidase S8 family.</text>
</comment>
<evidence type="ECO:0000256" key="5">
    <source>
        <dbReference type="SAM" id="SignalP"/>
    </source>
</evidence>
<dbReference type="AlphaFoldDB" id="B1J6N7"/>
<name>B1J6N7_PSEPW</name>
<dbReference type="PANTHER" id="PTHR42884">
    <property type="entry name" value="PROPROTEIN CONVERTASE SUBTILISIN/KEXIN-RELATED"/>
    <property type="match status" value="1"/>
</dbReference>
<dbReference type="Pfam" id="PF00082">
    <property type="entry name" value="Peptidase_S8"/>
    <property type="match status" value="1"/>
</dbReference>
<accession>B1J6N7</accession>
<dbReference type="PROSITE" id="PS51892">
    <property type="entry name" value="SUBTILASE"/>
    <property type="match status" value="1"/>
</dbReference>
<evidence type="ECO:0000256" key="1">
    <source>
        <dbReference type="ARBA" id="ARBA00022670"/>
    </source>
</evidence>
<evidence type="ECO:0000256" key="3">
    <source>
        <dbReference type="ARBA" id="ARBA00022825"/>
    </source>
</evidence>
<dbReference type="InterPro" id="IPR000209">
    <property type="entry name" value="Peptidase_S8/S53_dom"/>
</dbReference>
<keyword evidence="2" id="KW-0378">Hydrolase</keyword>
<dbReference type="EMBL" id="CP000949">
    <property type="protein sequence ID" value="ACA72379.1"/>
    <property type="molecule type" value="Genomic_DNA"/>
</dbReference>
<evidence type="ECO:0000259" key="6">
    <source>
        <dbReference type="Pfam" id="PF00082"/>
    </source>
</evidence>
<proteinExistence type="inferred from homology"/>